<evidence type="ECO:0000259" key="3">
    <source>
        <dbReference type="PROSITE" id="PS50110"/>
    </source>
</evidence>
<dbReference type="InterPro" id="IPR011006">
    <property type="entry name" value="CheY-like_superfamily"/>
</dbReference>
<protein>
    <submittedName>
        <fullName evidence="4">Response regulator receiver protein</fullName>
    </submittedName>
</protein>
<dbReference type="Pfam" id="PF00072">
    <property type="entry name" value="Response_reg"/>
    <property type="match status" value="1"/>
</dbReference>
<evidence type="ECO:0000313" key="5">
    <source>
        <dbReference type="Proteomes" id="UP000195667"/>
    </source>
</evidence>
<evidence type="ECO:0000256" key="2">
    <source>
        <dbReference type="PROSITE-ProRule" id="PRU00169"/>
    </source>
</evidence>
<proteinExistence type="predicted"/>
<dbReference type="PANTHER" id="PTHR45339">
    <property type="entry name" value="HYBRID SIGNAL TRANSDUCTION HISTIDINE KINASE J"/>
    <property type="match status" value="1"/>
</dbReference>
<dbReference type="Gene3D" id="3.40.50.2300">
    <property type="match status" value="1"/>
</dbReference>
<dbReference type="AlphaFoldDB" id="A0A1R4HGM8"/>
<feature type="modified residue" description="4-aspartylphosphate" evidence="2">
    <location>
        <position position="52"/>
    </location>
</feature>
<sequence>MARILLVEDNEMNRDMLSRRLEKKGYTITLAVDGEQGVMLAQSLLPELILMDMSLPIMDGWEASRIIKTMAQTQHIPIIALTAHAMAEDRQRALEVGCDDYDTKPIDLLRLLSKIQLFLGSQEPPG</sequence>
<organism evidence="4 5">
    <name type="scientific">Crenothrix polyspora</name>
    <dbReference type="NCBI Taxonomy" id="360316"/>
    <lineage>
        <taxon>Bacteria</taxon>
        <taxon>Pseudomonadati</taxon>
        <taxon>Pseudomonadota</taxon>
        <taxon>Gammaproteobacteria</taxon>
        <taxon>Methylococcales</taxon>
        <taxon>Crenotrichaceae</taxon>
        <taxon>Crenothrix</taxon>
    </lineage>
</organism>
<reference evidence="5" key="1">
    <citation type="submission" date="2017-02" db="EMBL/GenBank/DDBJ databases">
        <authorList>
            <person name="Daims H."/>
        </authorList>
    </citation>
    <scope>NUCLEOTIDE SEQUENCE [LARGE SCALE GENOMIC DNA]</scope>
</reference>
<evidence type="ECO:0000256" key="1">
    <source>
        <dbReference type="ARBA" id="ARBA00022553"/>
    </source>
</evidence>
<gene>
    <name evidence="4" type="ORF">CRENPOLYSF1_690010</name>
</gene>
<dbReference type="PROSITE" id="PS50110">
    <property type="entry name" value="RESPONSE_REGULATORY"/>
    <property type="match status" value="1"/>
</dbReference>
<keyword evidence="1 2" id="KW-0597">Phosphoprotein</keyword>
<evidence type="ECO:0000313" key="4">
    <source>
        <dbReference type="EMBL" id="SJM95383.1"/>
    </source>
</evidence>
<keyword evidence="5" id="KW-1185">Reference proteome</keyword>
<dbReference type="EMBL" id="FUKI01000147">
    <property type="protein sequence ID" value="SJM95383.1"/>
    <property type="molecule type" value="Genomic_DNA"/>
</dbReference>
<name>A0A1R4HGM8_9GAMM</name>
<dbReference type="Proteomes" id="UP000195667">
    <property type="component" value="Unassembled WGS sequence"/>
</dbReference>
<dbReference type="GO" id="GO:0000160">
    <property type="term" value="P:phosphorelay signal transduction system"/>
    <property type="evidence" value="ECO:0007669"/>
    <property type="project" value="InterPro"/>
</dbReference>
<dbReference type="SUPFAM" id="SSF52172">
    <property type="entry name" value="CheY-like"/>
    <property type="match status" value="1"/>
</dbReference>
<dbReference type="OrthoDB" id="9800897at2"/>
<dbReference type="InterPro" id="IPR001789">
    <property type="entry name" value="Sig_transdc_resp-reg_receiver"/>
</dbReference>
<accession>A0A1R4HGM8</accession>
<feature type="domain" description="Response regulatory" evidence="3">
    <location>
        <begin position="3"/>
        <end position="119"/>
    </location>
</feature>
<dbReference type="PANTHER" id="PTHR45339:SF3">
    <property type="entry name" value="HISTIDINE KINASE"/>
    <property type="match status" value="1"/>
</dbReference>
<dbReference type="RefSeq" id="WP_087144769.1">
    <property type="nucleotide sequence ID" value="NZ_FUKI01000147.1"/>
</dbReference>
<dbReference type="SMART" id="SM00448">
    <property type="entry name" value="REC"/>
    <property type="match status" value="1"/>
</dbReference>